<dbReference type="AlphaFoldDB" id="A0A099GD92"/>
<evidence type="ECO:0000313" key="2">
    <source>
        <dbReference type="EMBL" id="KGJ20143.1"/>
    </source>
</evidence>
<dbReference type="PIRSF" id="PIRSF032064">
    <property type="entry name" value="UCP032064"/>
    <property type="match status" value="1"/>
</dbReference>
<dbReference type="Proteomes" id="UP000029858">
    <property type="component" value="Unassembled WGS sequence"/>
</dbReference>
<proteinExistence type="predicted"/>
<organism evidence="2 3">
    <name type="scientific">Paracoccus sanguinis</name>
    <dbReference type="NCBI Taxonomy" id="1545044"/>
    <lineage>
        <taxon>Bacteria</taxon>
        <taxon>Pseudomonadati</taxon>
        <taxon>Pseudomonadota</taxon>
        <taxon>Alphaproteobacteria</taxon>
        <taxon>Rhodobacterales</taxon>
        <taxon>Paracoccaceae</taxon>
        <taxon>Paracoccus</taxon>
    </lineage>
</organism>
<feature type="compositionally biased region" description="Basic and acidic residues" evidence="1">
    <location>
        <begin position="1"/>
        <end position="14"/>
    </location>
</feature>
<feature type="region of interest" description="Disordered" evidence="1">
    <location>
        <begin position="1"/>
        <end position="22"/>
    </location>
</feature>
<name>A0A099GD92_9RHOB</name>
<gene>
    <name evidence="2" type="ORF">IX56_14650</name>
</gene>
<comment type="caution">
    <text evidence="2">The sequence shown here is derived from an EMBL/GenBank/DDBJ whole genome shotgun (WGS) entry which is preliminary data.</text>
</comment>
<evidence type="ECO:0000256" key="1">
    <source>
        <dbReference type="SAM" id="MobiDB-lite"/>
    </source>
</evidence>
<evidence type="ECO:0000313" key="3">
    <source>
        <dbReference type="Proteomes" id="UP000029858"/>
    </source>
</evidence>
<dbReference type="InterPro" id="IPR007922">
    <property type="entry name" value="DciA-like"/>
</dbReference>
<sequence>MAKRRPSSDPDAPPRRRMRGFEPAASLVAPQLRQGAEARGFAVARLLTHWPEIVGPALAAATRPVKVSHGRAFGATLTLLTDGPQAPLVQMQLPQIRDRVNAVYGFNAIARITVTQTAAQGFAEAQAAFHPAPPEPAPSPEATAAAVRVAGRFDDPALAQAMQALALNRAGRKARAKDHRFS</sequence>
<accession>A0A099GD92</accession>
<protein>
    <submittedName>
        <fullName evidence="2">Zn-ribbon-containing, possibly RNA-binding protein</fullName>
    </submittedName>
</protein>
<dbReference type="InterPro" id="IPR010593">
    <property type="entry name" value="DUF1159"/>
</dbReference>
<dbReference type="EMBL" id="JRKQ01000103">
    <property type="protein sequence ID" value="KGJ20143.1"/>
    <property type="molecule type" value="Genomic_DNA"/>
</dbReference>
<reference evidence="2 3" key="1">
    <citation type="submission" date="2014-09" db="EMBL/GenBank/DDBJ databases">
        <authorList>
            <person name="McGinnis J.M."/>
            <person name="Wolfgang W.J."/>
        </authorList>
    </citation>
    <scope>NUCLEOTIDE SEQUENCE [LARGE SCALE GENOMIC DNA]</scope>
    <source>
        <strain evidence="2 3">5503</strain>
    </source>
</reference>
<reference evidence="2 3" key="2">
    <citation type="submission" date="2014-10" db="EMBL/GenBank/DDBJ databases">
        <title>Paracoccus sanguinis sp. nov., isolated from clinical specimens of New York State patients.</title>
        <authorList>
            <person name="Mingle L.A."/>
            <person name="Cole J.A."/>
            <person name="Lapierre P."/>
            <person name="Musser K.A."/>
        </authorList>
    </citation>
    <scope>NUCLEOTIDE SEQUENCE [LARGE SCALE GENOMIC DNA]</scope>
    <source>
        <strain evidence="2 3">5503</strain>
    </source>
</reference>
<dbReference type="Pfam" id="PF05258">
    <property type="entry name" value="DciA"/>
    <property type="match status" value="1"/>
</dbReference>